<comment type="caution">
    <text evidence="1">The sequence shown here is derived from an EMBL/GenBank/DDBJ whole genome shotgun (WGS) entry which is preliminary data.</text>
</comment>
<accession>A0ABS9BIS8</accession>
<gene>
    <name evidence="1" type="ORF">L0U88_10725</name>
</gene>
<organism evidence="1 2">
    <name type="scientific">Flavihumibacter fluminis</name>
    <dbReference type="NCBI Taxonomy" id="2909236"/>
    <lineage>
        <taxon>Bacteria</taxon>
        <taxon>Pseudomonadati</taxon>
        <taxon>Bacteroidota</taxon>
        <taxon>Chitinophagia</taxon>
        <taxon>Chitinophagales</taxon>
        <taxon>Chitinophagaceae</taxon>
        <taxon>Flavihumibacter</taxon>
    </lineage>
</organism>
<evidence type="ECO:0000313" key="1">
    <source>
        <dbReference type="EMBL" id="MCF1715099.1"/>
    </source>
</evidence>
<name>A0ABS9BIS8_9BACT</name>
<evidence type="ECO:0000313" key="2">
    <source>
        <dbReference type="Proteomes" id="UP001200145"/>
    </source>
</evidence>
<dbReference type="EMBL" id="JAKEVY010000002">
    <property type="protein sequence ID" value="MCF1715099.1"/>
    <property type="molecule type" value="Genomic_DNA"/>
</dbReference>
<sequence>MAKIKLNLKELVEKGDFGKIELGTSKNELLDLGLKPENWFSNNSMEDSSCWTYGNFEFYFDSNSRLESIFSDYVTQRLDGGKKIKITDWWLFDKKKISLKQTIVALLKLKLDFEKKYIQPGYIVLSIPKGIHFGFDFTENSEKDHSKCTMTFIEKRKNGSIYLSSTLE</sequence>
<reference evidence="1 2" key="1">
    <citation type="submission" date="2022-01" db="EMBL/GenBank/DDBJ databases">
        <title>Flavihumibacter sp. nov., isolated from sediment of a river.</title>
        <authorList>
            <person name="Liu H."/>
        </authorList>
    </citation>
    <scope>NUCLEOTIDE SEQUENCE [LARGE SCALE GENOMIC DNA]</scope>
    <source>
        <strain evidence="1 2">RY-1</strain>
    </source>
</reference>
<dbReference type="Proteomes" id="UP001200145">
    <property type="component" value="Unassembled WGS sequence"/>
</dbReference>
<dbReference type="RefSeq" id="WP_234866049.1">
    <property type="nucleotide sequence ID" value="NZ_JAKEVY010000002.1"/>
</dbReference>
<evidence type="ECO:0008006" key="3">
    <source>
        <dbReference type="Google" id="ProtNLM"/>
    </source>
</evidence>
<keyword evidence="2" id="KW-1185">Reference proteome</keyword>
<proteinExistence type="predicted"/>
<protein>
    <recommendedName>
        <fullName evidence="3">Immunity protein 22 of polymorphic toxin system</fullName>
    </recommendedName>
</protein>